<feature type="compositionally biased region" description="Low complexity" evidence="11">
    <location>
        <begin position="75"/>
        <end position="84"/>
    </location>
</feature>
<evidence type="ECO:0000313" key="13">
    <source>
        <dbReference type="Proteomes" id="UP000041254"/>
    </source>
</evidence>
<reference evidence="12 13" key="1">
    <citation type="submission" date="2014-11" db="EMBL/GenBank/DDBJ databases">
        <authorList>
            <person name="Zhu J."/>
            <person name="Qi W."/>
            <person name="Song R."/>
        </authorList>
    </citation>
    <scope>NUCLEOTIDE SEQUENCE [LARGE SCALE GENOMIC DNA]</scope>
</reference>
<name>A0A0G4EHJ9_VITBC</name>
<dbReference type="InterPro" id="IPR022751">
    <property type="entry name" value="Alpha_mannosyltransferase"/>
</dbReference>
<dbReference type="SUPFAM" id="SSF53448">
    <property type="entry name" value="Nucleotide-diphospho-sugar transferases"/>
    <property type="match status" value="1"/>
</dbReference>
<keyword evidence="8" id="KW-0333">Golgi apparatus</keyword>
<evidence type="ECO:0008006" key="14">
    <source>
        <dbReference type="Google" id="ProtNLM"/>
    </source>
</evidence>
<evidence type="ECO:0000256" key="6">
    <source>
        <dbReference type="ARBA" id="ARBA00022968"/>
    </source>
</evidence>
<evidence type="ECO:0000256" key="10">
    <source>
        <dbReference type="ARBA" id="ARBA00037847"/>
    </source>
</evidence>
<dbReference type="GO" id="GO:0046354">
    <property type="term" value="P:mannan biosynthetic process"/>
    <property type="evidence" value="ECO:0007669"/>
    <property type="project" value="TreeGrafter"/>
</dbReference>
<dbReference type="Proteomes" id="UP000041254">
    <property type="component" value="Unassembled WGS sequence"/>
</dbReference>
<dbReference type="GO" id="GO:0000139">
    <property type="term" value="C:Golgi membrane"/>
    <property type="evidence" value="ECO:0007669"/>
    <property type="project" value="UniProtKB-SubCell"/>
</dbReference>
<dbReference type="AlphaFoldDB" id="A0A0G4EHJ9"/>
<evidence type="ECO:0000313" key="12">
    <source>
        <dbReference type="EMBL" id="CEL95495.1"/>
    </source>
</evidence>
<dbReference type="InterPro" id="IPR029044">
    <property type="entry name" value="Nucleotide-diphossugar_trans"/>
</dbReference>
<evidence type="ECO:0000256" key="11">
    <source>
        <dbReference type="SAM" id="MobiDB-lite"/>
    </source>
</evidence>
<sequence length="591" mass="67528">MDASCHQNEHCRASHMPSFPRLGCHRCSVIALITVTAFFNFCYFPQLDTLVARRASQHRTHHIPRLRGRGRRLLRAASSSSSSSKETIRAKKAEDQYAMMQREKKRYRTLSALTTLYDDFVRKNRTMLDWVDAVARAPKYPEGAYEGRGIVYTTALDDRYLVGMLLSVWMVRQSGCHLPVQVMFVDSKAKRESHLLPQWLREEMRALNIEAVSLPFPNTYDPYRDKFSRFVVKPLTILLSRFEETLFIDSDNFPIRNVCRLFDLNLTDLAIKQEATKRPVLAVHPGPLHAHPSLIGRNLLDANESSQGWARRQTKLPLARDNPEQPWLTEPSAIFWPDYWWFPLDANLTIWEVFGLEKPRNESGMVSQESGQLLVRKRGCWKPLVLTGLLNWASETFYDSIYGYAPLGAGDNDTFMIAWLAYGWPSVSYYFVPWPAGVIGPKDHKPKNAGRVAGKVIAQHEPDTGEILFLHAVSHKLIDVRTQLRLKPEDRRDLWPLYCRFLRADMAGGRGERAVSVEDFSVGFPHFARGSVCMHLSDVVGGRDLQREVGAHIEEIVGKVPEKEKHIVDLGRVRVRKERGPHDPPDLAHVG</sequence>
<dbReference type="PANTHER" id="PTHR31646:SF1">
    <property type="entry name" value="ALPHA-1,2-MANNOSYLTRANSFERASE MNN2"/>
    <property type="match status" value="1"/>
</dbReference>
<protein>
    <recommendedName>
        <fullName evidence="14">Nucleotide-diphospho-sugar transferase domain-containing protein</fullName>
    </recommendedName>
</protein>
<dbReference type="VEuPathDB" id="CryptoDB:Vbra_11925"/>
<evidence type="ECO:0000256" key="1">
    <source>
        <dbReference type="ARBA" id="ARBA00004394"/>
    </source>
</evidence>
<dbReference type="InParanoid" id="A0A0G4EHJ9"/>
<comment type="similarity">
    <text evidence="3">Belongs to the MNN1/MNT family.</text>
</comment>
<keyword evidence="13" id="KW-1185">Reference proteome</keyword>
<evidence type="ECO:0000256" key="7">
    <source>
        <dbReference type="ARBA" id="ARBA00022989"/>
    </source>
</evidence>
<evidence type="ECO:0000256" key="5">
    <source>
        <dbReference type="ARBA" id="ARBA00022692"/>
    </source>
</evidence>
<organism evidence="12 13">
    <name type="scientific">Vitrella brassicaformis (strain CCMP3155)</name>
    <dbReference type="NCBI Taxonomy" id="1169540"/>
    <lineage>
        <taxon>Eukaryota</taxon>
        <taxon>Sar</taxon>
        <taxon>Alveolata</taxon>
        <taxon>Colpodellida</taxon>
        <taxon>Vitrellaceae</taxon>
        <taxon>Vitrella</taxon>
    </lineage>
</organism>
<dbReference type="OrthoDB" id="430354at2759"/>
<evidence type="ECO:0000256" key="8">
    <source>
        <dbReference type="ARBA" id="ARBA00023034"/>
    </source>
</evidence>
<evidence type="ECO:0000256" key="2">
    <source>
        <dbReference type="ARBA" id="ARBA00004606"/>
    </source>
</evidence>
<keyword evidence="7" id="KW-1133">Transmembrane helix</keyword>
<dbReference type="PANTHER" id="PTHR31646">
    <property type="entry name" value="ALPHA-1,2-MANNOSYLTRANSFERASE MNN2"/>
    <property type="match status" value="1"/>
</dbReference>
<dbReference type="Pfam" id="PF11051">
    <property type="entry name" value="Mannosyl_trans3"/>
    <property type="match status" value="2"/>
</dbReference>
<evidence type="ECO:0000256" key="4">
    <source>
        <dbReference type="ARBA" id="ARBA00022679"/>
    </source>
</evidence>
<gene>
    <name evidence="12" type="ORF">Vbra_11925</name>
</gene>
<keyword evidence="9" id="KW-0472">Membrane</keyword>
<dbReference type="EMBL" id="CDMY01000228">
    <property type="protein sequence ID" value="CEL95495.1"/>
    <property type="molecule type" value="Genomic_DNA"/>
</dbReference>
<dbReference type="GO" id="GO:0000026">
    <property type="term" value="F:alpha-1,2-mannosyltransferase activity"/>
    <property type="evidence" value="ECO:0007669"/>
    <property type="project" value="TreeGrafter"/>
</dbReference>
<keyword evidence="6" id="KW-0735">Signal-anchor</keyword>
<accession>A0A0G4EHJ9</accession>
<evidence type="ECO:0000256" key="3">
    <source>
        <dbReference type="ARBA" id="ARBA00009105"/>
    </source>
</evidence>
<evidence type="ECO:0000256" key="9">
    <source>
        <dbReference type="ARBA" id="ARBA00023136"/>
    </source>
</evidence>
<keyword evidence="4" id="KW-0808">Transferase</keyword>
<comment type="subcellular location">
    <subcellularLocation>
        <location evidence="10">Endomembrane system</location>
        <topology evidence="10">Single-pass membrane protein</topology>
    </subcellularLocation>
    <subcellularLocation>
        <location evidence="1">Golgi apparatus membrane</location>
    </subcellularLocation>
    <subcellularLocation>
        <location evidence="2">Membrane</location>
        <topology evidence="2">Single-pass type II membrane protein</topology>
    </subcellularLocation>
</comment>
<feature type="region of interest" description="Disordered" evidence="11">
    <location>
        <begin position="74"/>
        <end position="94"/>
    </location>
</feature>
<keyword evidence="5" id="KW-0812">Transmembrane</keyword>
<proteinExistence type="inferred from homology"/>